<feature type="region of interest" description="Disordered" evidence="1">
    <location>
        <begin position="273"/>
        <end position="301"/>
    </location>
</feature>
<gene>
    <name evidence="3" type="primary">LOC110208990</name>
</gene>
<name>A0A6P5KBJ3_PHACI</name>
<sequence>MQWCPQTAPETALLILGDSHYRGCNQHGTGLTLGLSTFPGQQHYTHTAHLLPSQLLLNEQPTFSSNHTLPGGLREKMFSPENNLSEAERTRARAAGSQGGCLLSSFSKRNTTASPWWSQGTVYLPEAHQTNWSSEGSATGGAQRVHMNIRSGDVAKYVGGSPPPAPKGTGRRAGLARAARSRAPDKQELWISSGPGPLPLARQRNPPGPARPEREQGGGGWGGKWRRRTRDQARASASSRPRLRPRQLTCPAYHASPPSWAGTERLRAHTLAEGPGSSAEVGAESQCGEGGETLVSAPPRPRLPPPLTHAHRQYRLISRAALPGPARAWVPVPNTEILRFPTSPVVPCWGQSGLLSPTSKIIRTVYSSNARPRDCKPGARLGAFSLAVPPARYSLLPNHNPASLAS</sequence>
<dbReference type="InParanoid" id="A0A6P5KBJ3"/>
<feature type="region of interest" description="Disordered" evidence="1">
    <location>
        <begin position="154"/>
        <end position="260"/>
    </location>
</feature>
<reference evidence="3" key="1">
    <citation type="submission" date="2025-08" db="UniProtKB">
        <authorList>
            <consortium name="RefSeq"/>
        </authorList>
    </citation>
    <scope>IDENTIFICATION</scope>
    <source>
        <tissue evidence="3">Spleen</tissue>
    </source>
</reference>
<dbReference type="RefSeq" id="XP_020842843.1">
    <property type="nucleotide sequence ID" value="XM_020987184.1"/>
</dbReference>
<keyword evidence="2" id="KW-1185">Reference proteome</keyword>
<dbReference type="Proteomes" id="UP000515140">
    <property type="component" value="Unplaced"/>
</dbReference>
<protein>
    <submittedName>
        <fullName evidence="3">Uncharacterized protein LOC110208990</fullName>
    </submittedName>
</protein>
<evidence type="ECO:0000313" key="3">
    <source>
        <dbReference type="RefSeq" id="XP_020842843.1"/>
    </source>
</evidence>
<evidence type="ECO:0000256" key="1">
    <source>
        <dbReference type="SAM" id="MobiDB-lite"/>
    </source>
</evidence>
<dbReference type="AlphaFoldDB" id="A0A6P5KBJ3"/>
<evidence type="ECO:0000313" key="2">
    <source>
        <dbReference type="Proteomes" id="UP000515140"/>
    </source>
</evidence>
<accession>A0A6P5KBJ3</accession>
<dbReference type="KEGG" id="pcw:110208990"/>
<proteinExistence type="predicted"/>
<organism evidence="2 3">
    <name type="scientific">Phascolarctos cinereus</name>
    <name type="common">Koala</name>
    <dbReference type="NCBI Taxonomy" id="38626"/>
    <lineage>
        <taxon>Eukaryota</taxon>
        <taxon>Metazoa</taxon>
        <taxon>Chordata</taxon>
        <taxon>Craniata</taxon>
        <taxon>Vertebrata</taxon>
        <taxon>Euteleostomi</taxon>
        <taxon>Mammalia</taxon>
        <taxon>Metatheria</taxon>
        <taxon>Diprotodontia</taxon>
        <taxon>Phascolarctidae</taxon>
        <taxon>Phascolarctos</taxon>
    </lineage>
</organism>
<dbReference type="GeneID" id="110208990"/>